<dbReference type="InterPro" id="IPR011013">
    <property type="entry name" value="Gal_mutarotase_sf_dom"/>
</dbReference>
<dbReference type="SUPFAM" id="SSF74650">
    <property type="entry name" value="Galactose mutarotase-like"/>
    <property type="match status" value="1"/>
</dbReference>
<comment type="similarity">
    <text evidence="1">Belongs to the glycosyl hydrolase 65 family.</text>
</comment>
<dbReference type="PANTHER" id="PTHR11051">
    <property type="entry name" value="GLYCOSYL HYDROLASE-RELATED"/>
    <property type="match status" value="1"/>
</dbReference>
<dbReference type="InterPro" id="IPR005195">
    <property type="entry name" value="Glyco_hydro_65_M"/>
</dbReference>
<feature type="binding site" evidence="5">
    <location>
        <begin position="447"/>
        <end position="448"/>
    </location>
    <ligand>
        <name>substrate</name>
    </ligand>
</feature>
<protein>
    <submittedName>
        <fullName evidence="9">Glycosyl hydrolase</fullName>
    </submittedName>
</protein>
<organism evidence="9 10">
    <name type="scientific">Schleiferilactobacillus perolens DSM 12744</name>
    <dbReference type="NCBI Taxonomy" id="1423792"/>
    <lineage>
        <taxon>Bacteria</taxon>
        <taxon>Bacillati</taxon>
        <taxon>Bacillota</taxon>
        <taxon>Bacilli</taxon>
        <taxon>Lactobacillales</taxon>
        <taxon>Lactobacillaceae</taxon>
        <taxon>Schleiferilactobacillus</taxon>
    </lineage>
</organism>
<dbReference type="Pfam" id="PF03636">
    <property type="entry name" value="Glyco_hydro_65N"/>
    <property type="match status" value="1"/>
</dbReference>
<feature type="domain" description="Glycoside hydrolase family 65 central catalytic" evidence="6">
    <location>
        <begin position="410"/>
        <end position="806"/>
    </location>
</feature>
<dbReference type="GO" id="GO:0004553">
    <property type="term" value="F:hydrolase activity, hydrolyzing O-glycosyl compounds"/>
    <property type="evidence" value="ECO:0007669"/>
    <property type="project" value="TreeGrafter"/>
</dbReference>
<sequence length="885" mass="97933">MATIKLTVEPAAILLHGEQGDRSIQYTAAESSAAIGQRLNRELQALGATAVALRTPTASRFSTTIIELAGKKVDLATLITDQTNIPVYGQRGHGATTMEDAVALAGHHLTYYGVFGGPENYAQETLLTLGNGFIGLRGAYLSVDANQDNYPGFYAAGLFDQQTTKIAGHNVENEDLVNLPNAQFLQVSVDGVPIDPQSAKLIDVYRDLDMQKGTMTLQTIIALSNGRHLDVKAEKVVDMVQWHHYAVRMTVTPLDFTGTITISSKLDGSIQNRNVARYQAFKSNHFDIQKLAVQGPDATLLAETKSSQVDFVVATRLHGADEWAGQADGDVAWQKSSRKLAAGESWTVTKDVVLFTSLESVNLETQADRLLAVASYDTARDNAASVWHRIWQTADIEITGDITSQKLVQLNIFHTYVTASPLANPHLDASVGARGLHGEGYRGHIFWDELFVLPFYTDHNPLLAKSLLAYRYRRLGAARQNAAQAHYQGAMYPWQSGMVGDEQTPALRLNPITQQWETDNSYRQRHVSLAVAYNVWYYFHTTQDILFMRDQGVEMLLSIAKFWISAAQLNPQTGYYDITGVMGPDEFHEGVPGKPAGLTNNTYTNVMVVWLFAMLATLQSQLPEDLWQASAARVDFTKEDQQLARDIANKMALNVSPEGIIAQFQGYFDLQPVDLAAYGEKYGDVHRLDRILKAKGDSPDAYQIAKQADALMAFWNLPVATVTDIFSDLGHELPADFMKQNLAYWLARTTHGSTLSRVVYSALAVQDHQPELAWQLFSAALFSDYRDIQGGTTAEGIHLGVMAATLTVVQRDFAGIDDRGEHLTIDPHLPEHWQSIHFNRLYQGIRVDFLVTKAAVTITADRPLTIYIQGQPKNIPASTPQTIKF</sequence>
<dbReference type="PANTHER" id="PTHR11051:SF8">
    <property type="entry name" value="PROTEIN-GLUCOSYLGALACTOSYLHYDROXYLYSINE GLUCOSIDASE"/>
    <property type="match status" value="1"/>
</dbReference>
<feature type="domain" description="Glycoside hydrolase family 65 N-terminal" evidence="8">
    <location>
        <begin position="120"/>
        <end position="357"/>
    </location>
</feature>
<evidence type="ECO:0000259" key="8">
    <source>
        <dbReference type="Pfam" id="PF03636"/>
    </source>
</evidence>
<keyword evidence="3" id="KW-0808">Transferase</keyword>
<keyword evidence="10" id="KW-1185">Reference proteome</keyword>
<dbReference type="InterPro" id="IPR008928">
    <property type="entry name" value="6-hairpin_glycosidase_sf"/>
</dbReference>
<evidence type="ECO:0000256" key="5">
    <source>
        <dbReference type="PIRSR" id="PIRSR036289-51"/>
    </source>
</evidence>
<evidence type="ECO:0000313" key="9">
    <source>
        <dbReference type="EMBL" id="KRL10006.1"/>
    </source>
</evidence>
<keyword evidence="9" id="KW-0378">Hydrolase</keyword>
<dbReference type="Pfam" id="PF03632">
    <property type="entry name" value="Glyco_hydro_65m"/>
    <property type="match status" value="1"/>
</dbReference>
<dbReference type="InterPro" id="IPR017045">
    <property type="entry name" value="Malt_Pase/Glycosyl_Hdrlase"/>
</dbReference>
<evidence type="ECO:0000256" key="2">
    <source>
        <dbReference type="ARBA" id="ARBA00022676"/>
    </source>
</evidence>
<evidence type="ECO:0000313" key="10">
    <source>
        <dbReference type="Proteomes" id="UP000051330"/>
    </source>
</evidence>
<dbReference type="InterPro" id="IPR005196">
    <property type="entry name" value="Glyco_hydro_65_N"/>
</dbReference>
<accession>A0A0R1MPQ1</accession>
<dbReference type="GO" id="GO:0030246">
    <property type="term" value="F:carbohydrate binding"/>
    <property type="evidence" value="ECO:0007669"/>
    <property type="project" value="InterPro"/>
</dbReference>
<evidence type="ECO:0000259" key="7">
    <source>
        <dbReference type="Pfam" id="PF03633"/>
    </source>
</evidence>
<dbReference type="PATRIC" id="fig|1423792.3.peg.1071"/>
<feature type="domain" description="Glycoside hydrolase family 65 C-terminal" evidence="7">
    <location>
        <begin position="817"/>
        <end position="872"/>
    </location>
</feature>
<dbReference type="PIRSF" id="PIRSF036289">
    <property type="entry name" value="Glycosyl_hydrolase_malt_phosph"/>
    <property type="match status" value="1"/>
</dbReference>
<proteinExistence type="inferred from homology"/>
<dbReference type="Gene3D" id="2.70.98.40">
    <property type="entry name" value="Glycoside hydrolase, family 65, N-terminal domain"/>
    <property type="match status" value="1"/>
</dbReference>
<dbReference type="Proteomes" id="UP000051330">
    <property type="component" value="Unassembled WGS sequence"/>
</dbReference>
<evidence type="ECO:0000259" key="6">
    <source>
        <dbReference type="Pfam" id="PF03632"/>
    </source>
</evidence>
<dbReference type="Gene3D" id="2.60.420.10">
    <property type="entry name" value="Maltose phosphorylase, domain 3"/>
    <property type="match status" value="1"/>
</dbReference>
<dbReference type="Gene3D" id="1.50.10.10">
    <property type="match status" value="1"/>
</dbReference>
<dbReference type="InterPro" id="IPR012341">
    <property type="entry name" value="6hp_glycosidase-like_sf"/>
</dbReference>
<name>A0A0R1MPQ1_9LACO</name>
<dbReference type="RefSeq" id="WP_057822192.1">
    <property type="nucleotide sequence ID" value="NZ_AZEC01000016.1"/>
</dbReference>
<dbReference type="InterPro" id="IPR005194">
    <property type="entry name" value="Glyco_hydro_65_C"/>
</dbReference>
<dbReference type="OrthoDB" id="9758855at2"/>
<reference evidence="9 10" key="1">
    <citation type="journal article" date="2015" name="Genome Announc.">
        <title>Expanding the biotechnology potential of lactobacilli through comparative genomics of 213 strains and associated genera.</title>
        <authorList>
            <person name="Sun Z."/>
            <person name="Harris H.M."/>
            <person name="McCann A."/>
            <person name="Guo C."/>
            <person name="Argimon S."/>
            <person name="Zhang W."/>
            <person name="Yang X."/>
            <person name="Jeffery I.B."/>
            <person name="Cooney J.C."/>
            <person name="Kagawa T.F."/>
            <person name="Liu W."/>
            <person name="Song Y."/>
            <person name="Salvetti E."/>
            <person name="Wrobel A."/>
            <person name="Rasinkangas P."/>
            <person name="Parkhill J."/>
            <person name="Rea M.C."/>
            <person name="O'Sullivan O."/>
            <person name="Ritari J."/>
            <person name="Douillard F.P."/>
            <person name="Paul Ross R."/>
            <person name="Yang R."/>
            <person name="Briner A.E."/>
            <person name="Felis G.E."/>
            <person name="de Vos W.M."/>
            <person name="Barrangou R."/>
            <person name="Klaenhammer T.R."/>
            <person name="Caufield P.W."/>
            <person name="Cui Y."/>
            <person name="Zhang H."/>
            <person name="O'Toole P.W."/>
        </authorList>
    </citation>
    <scope>NUCLEOTIDE SEQUENCE [LARGE SCALE GENOMIC DNA]</scope>
    <source>
        <strain evidence="9 10">DSM 12744</strain>
    </source>
</reference>
<comment type="caution">
    <text evidence="9">The sequence shown here is derived from an EMBL/GenBank/DDBJ whole genome shotgun (WGS) entry which is preliminary data.</text>
</comment>
<feature type="binding site" evidence="5">
    <location>
        <begin position="706"/>
        <end position="707"/>
    </location>
    <ligand>
        <name>substrate</name>
    </ligand>
</feature>
<feature type="active site" description="Proton donor" evidence="4">
    <location>
        <position position="586"/>
    </location>
</feature>
<dbReference type="SUPFAM" id="SSF48208">
    <property type="entry name" value="Six-hairpin glycosidases"/>
    <property type="match status" value="1"/>
</dbReference>
<evidence type="ECO:0000256" key="3">
    <source>
        <dbReference type="ARBA" id="ARBA00022679"/>
    </source>
</evidence>
<dbReference type="STRING" id="1423792.FD09_GL001049"/>
<dbReference type="GO" id="GO:0005975">
    <property type="term" value="P:carbohydrate metabolic process"/>
    <property type="evidence" value="ECO:0007669"/>
    <property type="project" value="InterPro"/>
</dbReference>
<gene>
    <name evidence="9" type="ORF">FD09_GL001049</name>
</gene>
<dbReference type="InterPro" id="IPR037018">
    <property type="entry name" value="GH65_N"/>
</dbReference>
<dbReference type="EMBL" id="AZEC01000016">
    <property type="protein sequence ID" value="KRL10006.1"/>
    <property type="molecule type" value="Genomic_DNA"/>
</dbReference>
<dbReference type="GO" id="GO:0016757">
    <property type="term" value="F:glycosyltransferase activity"/>
    <property type="evidence" value="ECO:0007669"/>
    <property type="project" value="UniProtKB-KW"/>
</dbReference>
<dbReference type="Pfam" id="PF03633">
    <property type="entry name" value="Glyco_hydro_65C"/>
    <property type="match status" value="1"/>
</dbReference>
<keyword evidence="2" id="KW-0328">Glycosyltransferase</keyword>
<dbReference type="AlphaFoldDB" id="A0A0R1MPQ1"/>
<evidence type="ECO:0000256" key="4">
    <source>
        <dbReference type="PIRSR" id="PIRSR036289-50"/>
    </source>
</evidence>
<evidence type="ECO:0000256" key="1">
    <source>
        <dbReference type="ARBA" id="ARBA00006768"/>
    </source>
</evidence>